<organism evidence="1 2">
    <name type="scientific">Pseudomonas juntendi</name>
    <dbReference type="NCBI Taxonomy" id="2666183"/>
    <lineage>
        <taxon>Bacteria</taxon>
        <taxon>Pseudomonadati</taxon>
        <taxon>Pseudomonadota</taxon>
        <taxon>Gammaproteobacteria</taxon>
        <taxon>Pseudomonadales</taxon>
        <taxon>Pseudomonadaceae</taxon>
        <taxon>Pseudomonas</taxon>
    </lineage>
</organism>
<protein>
    <recommendedName>
        <fullName evidence="3">Integrase</fullName>
    </recommendedName>
</protein>
<evidence type="ECO:0000313" key="2">
    <source>
        <dbReference type="Proteomes" id="UP000577346"/>
    </source>
</evidence>
<comment type="caution">
    <text evidence="1">The sequence shown here is derived from an EMBL/GenBank/DDBJ whole genome shotgun (WGS) entry which is preliminary data.</text>
</comment>
<gene>
    <name evidence="1" type="ORF">H4C15_09870</name>
</gene>
<dbReference type="EMBL" id="JACGDA010000015">
    <property type="protein sequence ID" value="MBA6147816.1"/>
    <property type="molecule type" value="Genomic_DNA"/>
</dbReference>
<sequence length="673" mass="77354">MSFISTIDLRHHLDEQARSLLSNNENEAAARSEFVISKAADGSVVSRYKDDVWNMKMYDPAAVTIFSFSNWHHEDESELSLLISDEMKQIQLARLHLFPKLRKPRSLVMTPLYRIAKLAFKNALSIKELFNATNCNRLLIPSYSALSQHPMRDLLFLIKELFSISLLQPSFQLTLTEHNTIELMQNIYDRFPKAQRDKPQQTKLIPSRLYAEFIMALSTELDEFNKYGALICSFFEKRNTNHLFAVGTYRAACNKESISWPDAVKKIGLSSLFYKHSITDWNRLMHYVNEAQTAAQYWIHLFSGMRANEVRHLPADTYKKIISSGVEVSILDGYTSKYSGNNHTRTFWVTAPIVEKAIAAAHHAGTVCALRHNYSNTDLSQYPLFPNLIQKKPEAGYQAFSAAPVVCPSHKSRISRIIDRWPALKVQEADICELERFDGFRDWRNDPDVKISQFWPFATHQCRRSLAVYCARSRLVSLGTMALQFKQLTDAMASYYRRGSAFAVNFVKSDDANGWIDELEHERRVAQYFDYESDVINSTNILWGGEGNRIQNARDKGKPLIITTDRAETRRKFEKGEMVYKNGPIGGCTNLEPCEKISFTSVTACVFCEKSILDDDKSLKKIKHSINKLRREQALFTSDSPHKLQLDIEIDTICKELKKRGLLEKMENKNERD</sequence>
<dbReference type="RefSeq" id="WP_156358116.1">
    <property type="nucleotide sequence ID" value="NZ_JACGDA010000015.1"/>
</dbReference>
<evidence type="ECO:0000313" key="1">
    <source>
        <dbReference type="EMBL" id="MBA6147816.1"/>
    </source>
</evidence>
<proteinExistence type="predicted"/>
<name>A0A7W2LVV3_9PSED</name>
<reference evidence="1 2" key="1">
    <citation type="submission" date="2020-07" db="EMBL/GenBank/DDBJ databases">
        <title>Diversity of carbapenemase encoding genes among Pseudomonas putida group clinical isolates in a tertiary Brazilian hospital.</title>
        <authorList>
            <person name="Alberto-Lei F."/>
            <person name="Nodari C.S."/>
            <person name="Streling A.P."/>
            <person name="Paulino J.T."/>
            <person name="Bessa-Neto F.O."/>
            <person name="Cayo R."/>
            <person name="Gales A.C."/>
        </authorList>
    </citation>
    <scope>NUCLEOTIDE SEQUENCE [LARGE SCALE GENOMIC DNA]</scope>
    <source>
        <strain evidence="1 2">11213</strain>
    </source>
</reference>
<evidence type="ECO:0008006" key="3">
    <source>
        <dbReference type="Google" id="ProtNLM"/>
    </source>
</evidence>
<dbReference type="AlphaFoldDB" id="A0A7W2LVV3"/>
<dbReference type="Proteomes" id="UP000577346">
    <property type="component" value="Unassembled WGS sequence"/>
</dbReference>
<accession>A0A7W2LVV3</accession>